<evidence type="ECO:0000313" key="1">
    <source>
        <dbReference type="EMBL" id="MEH8016641.1"/>
    </source>
</evidence>
<dbReference type="InterPro" id="IPR007396">
    <property type="entry name" value="TR_PAI2-type"/>
</dbReference>
<accession>A0ABU8C4Q1</accession>
<dbReference type="PIRSF" id="PIRSF010372">
    <property type="entry name" value="PaiB"/>
    <property type="match status" value="1"/>
</dbReference>
<evidence type="ECO:0000313" key="2">
    <source>
        <dbReference type="Proteomes" id="UP001375382"/>
    </source>
</evidence>
<name>A0ABU8C4Q1_9GAMM</name>
<dbReference type="PANTHER" id="PTHR35802:SF1">
    <property type="entry name" value="PROTEASE SYNTHASE AND SPORULATION PROTEIN PAI 2"/>
    <property type="match status" value="1"/>
</dbReference>
<dbReference type="RefSeq" id="WP_335735056.1">
    <property type="nucleotide sequence ID" value="NZ_JALAAR010000003.1"/>
</dbReference>
<dbReference type="InterPro" id="IPR012349">
    <property type="entry name" value="Split_barrel_FMN-bd"/>
</dbReference>
<dbReference type="SUPFAM" id="SSF50475">
    <property type="entry name" value="FMN-binding split barrel"/>
    <property type="match status" value="1"/>
</dbReference>
<gene>
    <name evidence="1" type="ORF">MN202_05320</name>
</gene>
<keyword evidence="2" id="KW-1185">Reference proteome</keyword>
<protein>
    <submittedName>
        <fullName evidence="1">FMN-binding negative transcriptional regulator</fullName>
    </submittedName>
</protein>
<proteinExistence type="predicted"/>
<sequence>MYPPPYYHTSNRAQLQAFLQQHYFGLLLTGHGGLSYTPLPFLFDWQMGADKAYCHLARNNPQLSQLDGLEVRVVIQGPHAFVPASCYQQQPAVSTWNYALVELTGTARLLDADQTLALVRRQEAHSAPAMLQAADYQQRLVKAIVGVEINLSSVTGRFKLSQNKAPAEQQAVIDYLQQSEQPATVWRLMRNLYQGQ</sequence>
<dbReference type="EMBL" id="JALAAR010000003">
    <property type="protein sequence ID" value="MEH8016641.1"/>
    <property type="molecule type" value="Genomic_DNA"/>
</dbReference>
<comment type="caution">
    <text evidence="1">The sequence shown here is derived from an EMBL/GenBank/DDBJ whole genome shotgun (WGS) entry which is preliminary data.</text>
</comment>
<dbReference type="Proteomes" id="UP001375382">
    <property type="component" value="Unassembled WGS sequence"/>
</dbReference>
<dbReference type="Gene3D" id="2.30.110.10">
    <property type="entry name" value="Electron Transport, Fmn-binding Protein, Chain A"/>
    <property type="match status" value="1"/>
</dbReference>
<organism evidence="1 2">
    <name type="scientific">Rheinheimera muenzenbergensis</name>
    <dbReference type="NCBI Taxonomy" id="1193628"/>
    <lineage>
        <taxon>Bacteria</taxon>
        <taxon>Pseudomonadati</taxon>
        <taxon>Pseudomonadota</taxon>
        <taxon>Gammaproteobacteria</taxon>
        <taxon>Chromatiales</taxon>
        <taxon>Chromatiaceae</taxon>
        <taxon>Rheinheimera</taxon>
    </lineage>
</organism>
<dbReference type="Pfam" id="PF04299">
    <property type="entry name" value="FMN_bind_2"/>
    <property type="match status" value="1"/>
</dbReference>
<dbReference type="PANTHER" id="PTHR35802">
    <property type="entry name" value="PROTEASE SYNTHASE AND SPORULATION PROTEIN PAI 2"/>
    <property type="match status" value="1"/>
</dbReference>
<reference evidence="1 2" key="1">
    <citation type="journal article" date="2023" name="Ecotoxicol. Environ. Saf.">
        <title>Mercury remediation potential of mercury-resistant strain Rheinheimera metallidurans sp. nov. isolated from a municipal waste dumping site.</title>
        <authorList>
            <person name="Yadav V."/>
            <person name="Manjhi A."/>
            <person name="Vadakedath N."/>
        </authorList>
    </citation>
    <scope>NUCLEOTIDE SEQUENCE [LARGE SCALE GENOMIC DNA]</scope>
    <source>
        <strain evidence="1 2">E-49</strain>
    </source>
</reference>